<protein>
    <recommendedName>
        <fullName evidence="3">Right handed beta helix domain-containing protein</fullName>
    </recommendedName>
</protein>
<dbReference type="Pfam" id="PF13229">
    <property type="entry name" value="Beta_helix"/>
    <property type="match status" value="2"/>
</dbReference>
<evidence type="ECO:0000256" key="1">
    <source>
        <dbReference type="ARBA" id="ARBA00022737"/>
    </source>
</evidence>
<reference evidence="5" key="1">
    <citation type="journal article" date="2016" name="Nat. Commun.">
        <title>The Gonium pectorale genome demonstrates co-option of cell cycle regulation during the evolution of multicellularity.</title>
        <authorList>
            <person name="Hanschen E.R."/>
            <person name="Marriage T.N."/>
            <person name="Ferris P.J."/>
            <person name="Hamaji T."/>
            <person name="Toyoda A."/>
            <person name="Fujiyama A."/>
            <person name="Neme R."/>
            <person name="Noguchi H."/>
            <person name="Minakuchi Y."/>
            <person name="Suzuki M."/>
            <person name="Kawai-Toyooka H."/>
            <person name="Smith D.R."/>
            <person name="Sparks H."/>
            <person name="Anderson J."/>
            <person name="Bakaric R."/>
            <person name="Luria V."/>
            <person name="Karger A."/>
            <person name="Kirschner M.W."/>
            <person name="Durand P.M."/>
            <person name="Michod R.E."/>
            <person name="Nozaki H."/>
            <person name="Olson B.J."/>
        </authorList>
    </citation>
    <scope>NUCLEOTIDE SEQUENCE [LARGE SCALE GENOMIC DNA]</scope>
    <source>
        <strain evidence="5">NIES-2863</strain>
    </source>
</reference>
<sequence>MRQADPSPDEEEAFAWVSPQDGNPSSSSSSPEPGPGAPPARRRFGSLGEAVAACPPGGVVLVAAGRYRERLVLTRPLTIRAWPPGAPVEVVWETKEPYQSTVEGLTIRHASKSVANNYGVFIKSGSPLLEGCDVSSTTGAGVGVEGASPRLLRCVVHDCARQGIAIFGAVPDPYALDPDLSVDPGLVYGMTGGVVRDCEVKGNALDGVLVRGGASPDLMGNRIHHNAGFGVNLQDCAGRYERNAVYDNARGAVLVSPLFELEPGDLAGSNSLRGLLRRL</sequence>
<name>A0A150GNK8_GONPE</name>
<evidence type="ECO:0000313" key="5">
    <source>
        <dbReference type="Proteomes" id="UP000075714"/>
    </source>
</evidence>
<dbReference type="Gene3D" id="2.160.20.10">
    <property type="entry name" value="Single-stranded right-handed beta-helix, Pectin lyase-like"/>
    <property type="match status" value="1"/>
</dbReference>
<dbReference type="SUPFAM" id="SSF51126">
    <property type="entry name" value="Pectin lyase-like"/>
    <property type="match status" value="1"/>
</dbReference>
<gene>
    <name evidence="4" type="ORF">GPECTOR_12g371</name>
</gene>
<evidence type="ECO:0000259" key="3">
    <source>
        <dbReference type="Pfam" id="PF13229"/>
    </source>
</evidence>
<proteinExistence type="predicted"/>
<dbReference type="PANTHER" id="PTHR22990">
    <property type="entry name" value="F-BOX ONLY PROTEIN"/>
    <property type="match status" value="1"/>
</dbReference>
<dbReference type="SMART" id="SM00710">
    <property type="entry name" value="PbH1"/>
    <property type="match status" value="4"/>
</dbReference>
<keyword evidence="1" id="KW-0677">Repeat</keyword>
<dbReference type="OrthoDB" id="427974at2759"/>
<organism evidence="4 5">
    <name type="scientific">Gonium pectorale</name>
    <name type="common">Green alga</name>
    <dbReference type="NCBI Taxonomy" id="33097"/>
    <lineage>
        <taxon>Eukaryota</taxon>
        <taxon>Viridiplantae</taxon>
        <taxon>Chlorophyta</taxon>
        <taxon>core chlorophytes</taxon>
        <taxon>Chlorophyceae</taxon>
        <taxon>CS clade</taxon>
        <taxon>Chlamydomonadales</taxon>
        <taxon>Volvocaceae</taxon>
        <taxon>Gonium</taxon>
    </lineage>
</organism>
<feature type="domain" description="Right handed beta helix" evidence="3">
    <location>
        <begin position="192"/>
        <end position="253"/>
    </location>
</feature>
<dbReference type="Proteomes" id="UP000075714">
    <property type="component" value="Unassembled WGS sequence"/>
</dbReference>
<evidence type="ECO:0000313" key="4">
    <source>
        <dbReference type="EMBL" id="KXZ51409.1"/>
    </source>
</evidence>
<feature type="domain" description="Right handed beta helix" evidence="3">
    <location>
        <begin position="101"/>
        <end position="168"/>
    </location>
</feature>
<feature type="compositionally biased region" description="Low complexity" evidence="2">
    <location>
        <begin position="18"/>
        <end position="31"/>
    </location>
</feature>
<feature type="region of interest" description="Disordered" evidence="2">
    <location>
        <begin position="1"/>
        <end position="43"/>
    </location>
</feature>
<dbReference type="InterPro" id="IPR051550">
    <property type="entry name" value="SCF-Subunits/Alg-Epimerases"/>
</dbReference>
<dbReference type="InterPro" id="IPR006626">
    <property type="entry name" value="PbH1"/>
</dbReference>
<dbReference type="InterPro" id="IPR011050">
    <property type="entry name" value="Pectin_lyase_fold/virulence"/>
</dbReference>
<dbReference type="PANTHER" id="PTHR22990:SF15">
    <property type="entry name" value="F-BOX ONLY PROTEIN 10"/>
    <property type="match status" value="1"/>
</dbReference>
<dbReference type="InterPro" id="IPR039448">
    <property type="entry name" value="Beta_helix"/>
</dbReference>
<comment type="caution">
    <text evidence="4">The sequence shown here is derived from an EMBL/GenBank/DDBJ whole genome shotgun (WGS) entry which is preliminary data.</text>
</comment>
<dbReference type="STRING" id="33097.A0A150GNK8"/>
<dbReference type="InterPro" id="IPR012334">
    <property type="entry name" value="Pectin_lyas_fold"/>
</dbReference>
<accession>A0A150GNK8</accession>
<dbReference type="AlphaFoldDB" id="A0A150GNK8"/>
<keyword evidence="5" id="KW-1185">Reference proteome</keyword>
<evidence type="ECO:0000256" key="2">
    <source>
        <dbReference type="SAM" id="MobiDB-lite"/>
    </source>
</evidence>
<dbReference type="EMBL" id="LSYV01000013">
    <property type="protein sequence ID" value="KXZ51409.1"/>
    <property type="molecule type" value="Genomic_DNA"/>
</dbReference>